<organism evidence="3 4">
    <name type="scientific">Steinernema glaseri</name>
    <dbReference type="NCBI Taxonomy" id="37863"/>
    <lineage>
        <taxon>Eukaryota</taxon>
        <taxon>Metazoa</taxon>
        <taxon>Ecdysozoa</taxon>
        <taxon>Nematoda</taxon>
        <taxon>Chromadorea</taxon>
        <taxon>Rhabditida</taxon>
        <taxon>Tylenchina</taxon>
        <taxon>Panagrolaimomorpha</taxon>
        <taxon>Strongyloidoidea</taxon>
        <taxon>Steinernematidae</taxon>
        <taxon>Steinernema</taxon>
    </lineage>
</organism>
<dbReference type="Proteomes" id="UP000095287">
    <property type="component" value="Unplaced"/>
</dbReference>
<dbReference type="SUPFAM" id="SSF49303">
    <property type="entry name" value="beta-Galactosidase/glucuronidase domain"/>
    <property type="match status" value="1"/>
</dbReference>
<feature type="domain" description="Glycoside hydrolase family 2 immunoglobulin-like beta-sandwich" evidence="2">
    <location>
        <begin position="25"/>
        <end position="116"/>
    </location>
</feature>
<name>A0A1I7YUG0_9BILA</name>
<dbReference type="InterPro" id="IPR050887">
    <property type="entry name" value="Beta-mannosidase_GH2"/>
</dbReference>
<dbReference type="GO" id="GO:0006516">
    <property type="term" value="P:glycoprotein catabolic process"/>
    <property type="evidence" value="ECO:0007669"/>
    <property type="project" value="TreeGrafter"/>
</dbReference>
<reference evidence="4" key="1">
    <citation type="submission" date="2016-11" db="UniProtKB">
        <authorList>
            <consortium name="WormBaseParasite"/>
        </authorList>
    </citation>
    <scope>IDENTIFICATION</scope>
</reference>
<keyword evidence="3" id="KW-1185">Reference proteome</keyword>
<dbReference type="AlphaFoldDB" id="A0A1I7YUG0"/>
<dbReference type="WBParaSite" id="L893_g19810.t1">
    <property type="protein sequence ID" value="L893_g19810.t1"/>
    <property type="gene ID" value="L893_g19810"/>
</dbReference>
<dbReference type="SUPFAM" id="SSF51445">
    <property type="entry name" value="(Trans)glycosidases"/>
    <property type="match status" value="1"/>
</dbReference>
<keyword evidence="1" id="KW-0326">Glycosidase</keyword>
<dbReference type="InterPro" id="IPR017853">
    <property type="entry name" value="GH"/>
</dbReference>
<dbReference type="PANTHER" id="PTHR43730:SF1">
    <property type="entry name" value="BETA-MANNOSIDASE"/>
    <property type="match status" value="1"/>
</dbReference>
<proteinExistence type="predicted"/>
<dbReference type="PANTHER" id="PTHR43730">
    <property type="entry name" value="BETA-MANNOSIDASE"/>
    <property type="match status" value="1"/>
</dbReference>
<dbReference type="InterPro" id="IPR006102">
    <property type="entry name" value="Ig-like_GH2"/>
</dbReference>
<dbReference type="Pfam" id="PF00703">
    <property type="entry name" value="Glyco_hydro_2"/>
    <property type="match status" value="1"/>
</dbReference>
<dbReference type="Gene3D" id="3.20.20.80">
    <property type="entry name" value="Glycosidases"/>
    <property type="match status" value="1"/>
</dbReference>
<keyword evidence="1" id="KW-0378">Hydrolase</keyword>
<evidence type="ECO:0000313" key="4">
    <source>
        <dbReference type="WBParaSite" id="L893_g19810.t1"/>
    </source>
</evidence>
<protein>
    <submittedName>
        <fullName evidence="4">Glyco_hydro_2 domain-containing protein</fullName>
    </submittedName>
</protein>
<dbReference type="Gene3D" id="2.60.40.10">
    <property type="entry name" value="Immunoglobulins"/>
    <property type="match status" value="1"/>
</dbReference>
<sequence length="220" mass="25113">MFVYATDSAYIDRLSASVVKQGEFYVVAVELYVYSAVTENSEIHVYLPQLNVDQKLQAQLQRDKMNKVVANVTVAASKVKLWWPNGYGQQNLYDVTAVATVKGESIRSETIQVGFRTIELIQDFVDPSDALKGRHFYFRVNDVPVFLKGSNWIPVSSFPARNFTERIEFLLESAREIGMNALRLWGGGRFETDDFYRMADRKGILLWHDLIPSNGVQTEE</sequence>
<evidence type="ECO:0000259" key="2">
    <source>
        <dbReference type="Pfam" id="PF00703"/>
    </source>
</evidence>
<dbReference type="GO" id="GO:0004567">
    <property type="term" value="F:beta-mannosidase activity"/>
    <property type="evidence" value="ECO:0007669"/>
    <property type="project" value="TreeGrafter"/>
</dbReference>
<accession>A0A1I7YUG0</accession>
<dbReference type="GO" id="GO:0005975">
    <property type="term" value="P:carbohydrate metabolic process"/>
    <property type="evidence" value="ECO:0007669"/>
    <property type="project" value="InterPro"/>
</dbReference>
<evidence type="ECO:0000256" key="1">
    <source>
        <dbReference type="ARBA" id="ARBA00023295"/>
    </source>
</evidence>
<evidence type="ECO:0000313" key="3">
    <source>
        <dbReference type="Proteomes" id="UP000095287"/>
    </source>
</evidence>
<dbReference type="InterPro" id="IPR036156">
    <property type="entry name" value="Beta-gal/glucu_dom_sf"/>
</dbReference>
<dbReference type="InterPro" id="IPR013783">
    <property type="entry name" value="Ig-like_fold"/>
</dbReference>